<keyword evidence="8 15" id="KW-0560">Oxidoreductase</keyword>
<gene>
    <name evidence="15 18" type="primary">cysI</name>
    <name evidence="18" type="ORF">EA655_04000</name>
</gene>
<feature type="binding site" evidence="15">
    <location>
        <position position="449"/>
    </location>
    <ligand>
        <name>[4Fe-4S] cluster</name>
        <dbReference type="ChEBI" id="CHEBI:49883"/>
    </ligand>
</feature>
<dbReference type="InterPro" id="IPR006066">
    <property type="entry name" value="NO2/SO3_Rdtase_FeS/sirohaem_BS"/>
</dbReference>
<evidence type="ECO:0000256" key="9">
    <source>
        <dbReference type="ARBA" id="ARBA00023004"/>
    </source>
</evidence>
<comment type="catalytic activity">
    <reaction evidence="12 15">
        <text>hydrogen sulfide + 3 NADP(+) + 3 H2O = sulfite + 3 NADPH + 4 H(+)</text>
        <dbReference type="Rhea" id="RHEA:13801"/>
        <dbReference type="ChEBI" id="CHEBI:15377"/>
        <dbReference type="ChEBI" id="CHEBI:15378"/>
        <dbReference type="ChEBI" id="CHEBI:17359"/>
        <dbReference type="ChEBI" id="CHEBI:29919"/>
        <dbReference type="ChEBI" id="CHEBI:57783"/>
        <dbReference type="ChEBI" id="CHEBI:58349"/>
        <dbReference type="EC" id="1.8.1.2"/>
    </reaction>
</comment>
<comment type="caution">
    <text evidence="18">The sequence shown here is derived from an EMBL/GenBank/DDBJ whole genome shotgun (WGS) entry which is preliminary data.</text>
</comment>
<feature type="binding site" evidence="15">
    <location>
        <position position="494"/>
    </location>
    <ligand>
        <name>[4Fe-4S] cluster</name>
        <dbReference type="ChEBI" id="CHEBI:49883"/>
    </ligand>
</feature>
<keyword evidence="3 15" id="KW-0004">4Fe-4S</keyword>
<sequence>MSAARTPSPLPIPNPGSRILMHSVEDIKAESRRLRGSLLESLADPVTGALREDDQTLIKYHGSYQQDDRDLRDERRRQKLEPAYQFMIRTRTPGGVVTPAQWLQLDAIATRYGNHSLRVTTRQAFQFHGVIKRELKATMQAINAALIDTLAACGDVNRNVQVAANPLLSEAHATLYADAAATSEHLLPNTRAYYEIWLDEEKVAGAGEEEEPIYGDKYLPRKFKIGFALPPINDVDVFANDLGFIGVTDEAGRIVGYNVSLGGGMGATHGDAQTWPRVADVAGYIPRERLLDVATAVVTTQRDYGNRAVRKRARFKYTIDDHGLDFIKAQIEQRAGIVFAPARPFAFEHNGDRYGWTQGSDGRWHLTLSLGAGRIADVGTATQLTGLREIALRLQEAGVGEFRMTSNQNLVISNLDDALKATVDALVSAHGLDAGNALPTALARKAMACVALPTCGLAMAEAERYLPDFTGKLQPLLEKHGLAQAPIVLRISGCPNGCSRPYLAEIALVGKAPGRYNLMLGGDHRGQRLNTLYRENITEEEILGALDPLFGRYAAERDDAEGFGDFLHRAGEIDLPPYPTHRAIPVELHA</sequence>
<feature type="binding site" evidence="15">
    <location>
        <position position="455"/>
    </location>
    <ligand>
        <name>[4Fe-4S] cluster</name>
        <dbReference type="ChEBI" id="CHEBI:49883"/>
    </ligand>
</feature>
<evidence type="ECO:0000259" key="16">
    <source>
        <dbReference type="Pfam" id="PF01077"/>
    </source>
</evidence>
<dbReference type="PANTHER" id="PTHR11493:SF47">
    <property type="entry name" value="SULFITE REDUCTASE [NADPH] SUBUNIT BETA"/>
    <property type="match status" value="1"/>
</dbReference>
<evidence type="ECO:0000313" key="19">
    <source>
        <dbReference type="Proteomes" id="UP000294164"/>
    </source>
</evidence>
<dbReference type="GO" id="GO:0050311">
    <property type="term" value="F:sulfite reductase (ferredoxin) activity"/>
    <property type="evidence" value="ECO:0007669"/>
    <property type="project" value="TreeGrafter"/>
</dbReference>
<organism evidence="18 19">
    <name type="scientific">Pseudoxanthomonas winnipegensis</name>
    <dbReference type="NCBI Taxonomy" id="2480810"/>
    <lineage>
        <taxon>Bacteria</taxon>
        <taxon>Pseudomonadati</taxon>
        <taxon>Pseudomonadota</taxon>
        <taxon>Gammaproteobacteria</taxon>
        <taxon>Lysobacterales</taxon>
        <taxon>Lysobacteraceae</taxon>
        <taxon>Pseudoxanthomonas</taxon>
    </lineage>
</organism>
<evidence type="ECO:0000259" key="17">
    <source>
        <dbReference type="Pfam" id="PF03460"/>
    </source>
</evidence>
<dbReference type="GO" id="GO:0020037">
    <property type="term" value="F:heme binding"/>
    <property type="evidence" value="ECO:0007669"/>
    <property type="project" value="InterPro"/>
</dbReference>
<reference evidence="18 19" key="1">
    <citation type="submission" date="2019-02" db="EMBL/GenBank/DDBJ databases">
        <title>WGS of Pseudoxanthomonas species novum from clinical isolates.</title>
        <authorList>
            <person name="Bernier A.-M."/>
            <person name="Bernard K."/>
            <person name="Vachon A."/>
        </authorList>
    </citation>
    <scope>NUCLEOTIDE SEQUENCE [LARGE SCALE GENOMIC DNA]</scope>
    <source>
        <strain evidence="18 19">NML130969</strain>
    </source>
</reference>
<evidence type="ECO:0000256" key="15">
    <source>
        <dbReference type="HAMAP-Rule" id="MF_01540"/>
    </source>
</evidence>
<keyword evidence="4 15" id="KW-0028">Amino-acid biosynthesis</keyword>
<evidence type="ECO:0000256" key="11">
    <source>
        <dbReference type="ARBA" id="ARBA00023192"/>
    </source>
</evidence>
<dbReference type="SUPFAM" id="SSF55124">
    <property type="entry name" value="Nitrite/Sulfite reductase N-terminal domain-like"/>
    <property type="match status" value="2"/>
</dbReference>
<evidence type="ECO:0000256" key="6">
    <source>
        <dbReference type="ARBA" id="ARBA00022723"/>
    </source>
</evidence>
<dbReference type="GO" id="GO:0051539">
    <property type="term" value="F:4 iron, 4 sulfur cluster binding"/>
    <property type="evidence" value="ECO:0007669"/>
    <property type="project" value="UniProtKB-KW"/>
</dbReference>
<evidence type="ECO:0000256" key="14">
    <source>
        <dbReference type="ARBA" id="ARBA00062253"/>
    </source>
</evidence>
<dbReference type="FunFam" id="3.30.413.10:FF:000003">
    <property type="entry name" value="Sulfite reductase [NADPH] hemoprotein beta-component"/>
    <property type="match status" value="1"/>
</dbReference>
<evidence type="ECO:0000256" key="13">
    <source>
        <dbReference type="ARBA" id="ARBA00057160"/>
    </source>
</evidence>
<dbReference type="InterPro" id="IPR036136">
    <property type="entry name" value="Nit/Sulf_reduc_fer-like_dom_sf"/>
</dbReference>
<evidence type="ECO:0000256" key="1">
    <source>
        <dbReference type="ARBA" id="ARBA00004774"/>
    </source>
</evidence>
<dbReference type="PANTHER" id="PTHR11493">
    <property type="entry name" value="SULFITE REDUCTASE [NADPH] SUBUNIT BETA-RELATED"/>
    <property type="match status" value="1"/>
</dbReference>
<dbReference type="EC" id="1.8.1.2" evidence="15"/>
<dbReference type="GO" id="GO:0000103">
    <property type="term" value="P:sulfate assimilation"/>
    <property type="evidence" value="ECO:0007669"/>
    <property type="project" value="UniProtKB-UniRule"/>
</dbReference>
<dbReference type="GO" id="GO:0009337">
    <property type="term" value="C:sulfite reductase complex (NADPH)"/>
    <property type="evidence" value="ECO:0007669"/>
    <property type="project" value="InterPro"/>
</dbReference>
<dbReference type="AlphaFoldDB" id="A0A4Q8M6A1"/>
<evidence type="ECO:0000256" key="5">
    <source>
        <dbReference type="ARBA" id="ARBA00022617"/>
    </source>
</evidence>
<keyword evidence="6 15" id="KW-0479">Metal-binding</keyword>
<comment type="subunit">
    <text evidence="14 15">Alpha(8)-beta(8). The alpha component is a flavoprotein, the beta component is a hemoprotein.</text>
</comment>
<evidence type="ECO:0000256" key="8">
    <source>
        <dbReference type="ARBA" id="ARBA00023002"/>
    </source>
</evidence>
<evidence type="ECO:0000256" key="7">
    <source>
        <dbReference type="ARBA" id="ARBA00022857"/>
    </source>
</evidence>
<dbReference type="GO" id="GO:0004783">
    <property type="term" value="F:sulfite reductase (NADPH) activity"/>
    <property type="evidence" value="ECO:0007669"/>
    <property type="project" value="UniProtKB-UniRule"/>
</dbReference>
<evidence type="ECO:0000313" key="18">
    <source>
        <dbReference type="EMBL" id="TAA45369.1"/>
    </source>
</evidence>
<comment type="pathway">
    <text evidence="1 15">Sulfur metabolism; hydrogen sulfide biosynthesis; hydrogen sulfide from sulfite (NADPH route): step 1/1.</text>
</comment>
<dbReference type="NCBIfam" id="NF010029">
    <property type="entry name" value="PRK13504.1"/>
    <property type="match status" value="1"/>
</dbReference>
<keyword evidence="9 15" id="KW-0408">Iron</keyword>
<name>A0A4Q8M6A1_9GAMM</name>
<dbReference type="Pfam" id="PF01077">
    <property type="entry name" value="NIR_SIR"/>
    <property type="match status" value="1"/>
</dbReference>
<protein>
    <recommendedName>
        <fullName evidence="15">Sulfite reductase [NADPH] hemoprotein beta-component</fullName>
        <shortName evidence="15">SiR-HP</shortName>
        <shortName evidence="15">SiRHP</shortName>
        <ecNumber evidence="15">1.8.1.2</ecNumber>
    </recommendedName>
</protein>
<dbReference type="PRINTS" id="PR00397">
    <property type="entry name" value="SIROHAEM"/>
</dbReference>
<dbReference type="InterPro" id="IPR045854">
    <property type="entry name" value="NO2/SO3_Rdtase_4Fe4S_sf"/>
</dbReference>
<evidence type="ECO:0000256" key="4">
    <source>
        <dbReference type="ARBA" id="ARBA00022605"/>
    </source>
</evidence>
<feature type="domain" description="Nitrite/sulphite reductase 4Fe-4S" evidence="16">
    <location>
        <begin position="183"/>
        <end position="336"/>
    </location>
</feature>
<comment type="cofactor">
    <cofactor evidence="15">
        <name>siroheme</name>
        <dbReference type="ChEBI" id="CHEBI:60052"/>
    </cofactor>
    <text evidence="15">Binds 1 siroheme per subunit.</text>
</comment>
<feature type="domain" description="Nitrite/Sulfite reductase ferredoxin-like" evidence="17">
    <location>
        <begin position="361"/>
        <end position="423"/>
    </location>
</feature>
<dbReference type="GO" id="GO:0019344">
    <property type="term" value="P:cysteine biosynthetic process"/>
    <property type="evidence" value="ECO:0007669"/>
    <property type="project" value="UniProtKB-KW"/>
</dbReference>
<dbReference type="NCBIfam" id="TIGR02041">
    <property type="entry name" value="CysI"/>
    <property type="match status" value="1"/>
</dbReference>
<dbReference type="PROSITE" id="PS00365">
    <property type="entry name" value="NIR_SIR"/>
    <property type="match status" value="1"/>
</dbReference>
<evidence type="ECO:0000256" key="2">
    <source>
        <dbReference type="ARBA" id="ARBA00010429"/>
    </source>
</evidence>
<dbReference type="InterPro" id="IPR005117">
    <property type="entry name" value="NiRdtase/SiRdtase_haem-b_fer"/>
</dbReference>
<keyword evidence="11 15" id="KW-0198">Cysteine biosynthesis</keyword>
<evidence type="ECO:0000256" key="3">
    <source>
        <dbReference type="ARBA" id="ARBA00022485"/>
    </source>
</evidence>
<comment type="cofactor">
    <cofactor evidence="15">
        <name>[4Fe-4S] cluster</name>
        <dbReference type="ChEBI" id="CHEBI:49883"/>
    </cofactor>
    <text evidence="15">Binds 1 [4Fe-4S] cluster per subunit.</text>
</comment>
<feature type="domain" description="Nitrite/Sulfite reductase ferredoxin-like" evidence="17">
    <location>
        <begin position="82"/>
        <end position="144"/>
    </location>
</feature>
<feature type="binding site" description="axial binding residue" evidence="15">
    <location>
        <position position="498"/>
    </location>
    <ligand>
        <name>siroheme</name>
        <dbReference type="ChEBI" id="CHEBI:60052"/>
    </ligand>
    <ligandPart>
        <name>Fe</name>
        <dbReference type="ChEBI" id="CHEBI:18248"/>
    </ligandPart>
</feature>
<keyword evidence="7 15" id="KW-0521">NADP</keyword>
<dbReference type="GO" id="GO:0046872">
    <property type="term" value="F:metal ion binding"/>
    <property type="evidence" value="ECO:0007669"/>
    <property type="project" value="UniProtKB-KW"/>
</dbReference>
<dbReference type="InterPro" id="IPR011786">
    <property type="entry name" value="CysI"/>
</dbReference>
<comment type="function">
    <text evidence="13 15">Component of the sulfite reductase complex that catalyzes the 6-electron reduction of sulfite to sulfide. This is one of several activities required for the biosynthesis of L-cysteine from sulfate.</text>
</comment>
<dbReference type="Proteomes" id="UP000294164">
    <property type="component" value="Unassembled WGS sequence"/>
</dbReference>
<evidence type="ECO:0000256" key="12">
    <source>
        <dbReference type="ARBA" id="ARBA00052219"/>
    </source>
</evidence>
<feature type="binding site" evidence="15">
    <location>
        <position position="498"/>
    </location>
    <ligand>
        <name>[4Fe-4S] cluster</name>
        <dbReference type="ChEBI" id="CHEBI:49883"/>
    </ligand>
</feature>
<dbReference type="HAMAP" id="MF_01540">
    <property type="entry name" value="CysI"/>
    <property type="match status" value="1"/>
</dbReference>
<dbReference type="InterPro" id="IPR006067">
    <property type="entry name" value="NO2/SO3_Rdtase_4Fe4S_dom"/>
</dbReference>
<comment type="similarity">
    <text evidence="2 15">Belongs to the nitrite and sulfite reductase 4Fe-4S domain family.</text>
</comment>
<dbReference type="Gene3D" id="3.30.413.10">
    <property type="entry name" value="Sulfite Reductase Hemoprotein, domain 1"/>
    <property type="match status" value="2"/>
</dbReference>
<dbReference type="EMBL" id="SHMG01000002">
    <property type="protein sequence ID" value="TAA45369.1"/>
    <property type="molecule type" value="Genomic_DNA"/>
</dbReference>
<dbReference type="SUPFAM" id="SSF56014">
    <property type="entry name" value="Nitrite and sulphite reductase 4Fe-4S domain-like"/>
    <property type="match status" value="2"/>
</dbReference>
<keyword evidence="5 15" id="KW-0349">Heme</keyword>
<dbReference type="GO" id="GO:0070814">
    <property type="term" value="P:hydrogen sulfide biosynthetic process"/>
    <property type="evidence" value="ECO:0007669"/>
    <property type="project" value="UniProtKB-UniRule"/>
</dbReference>
<accession>A0A4Q8M6A1</accession>
<dbReference type="UniPathway" id="UPA00140">
    <property type="reaction ID" value="UER00207"/>
</dbReference>
<proteinExistence type="inferred from homology"/>
<keyword evidence="10 15" id="KW-0411">Iron-sulfur</keyword>
<evidence type="ECO:0000256" key="10">
    <source>
        <dbReference type="ARBA" id="ARBA00023014"/>
    </source>
</evidence>
<dbReference type="InterPro" id="IPR045169">
    <property type="entry name" value="NO2/SO3_Rdtase_4Fe4S_prot"/>
</dbReference>
<dbReference type="OrthoDB" id="3189055at2"/>
<dbReference type="Pfam" id="PF03460">
    <property type="entry name" value="NIR_SIR_ferr"/>
    <property type="match status" value="2"/>
</dbReference>
<dbReference type="GO" id="GO:0050661">
    <property type="term" value="F:NADP binding"/>
    <property type="evidence" value="ECO:0007669"/>
    <property type="project" value="InterPro"/>
</dbReference>